<comment type="subcellular location">
    <subcellularLocation>
        <location evidence="1">Membrane</location>
        <topology evidence="1">Multi-pass membrane protein</topology>
    </subcellularLocation>
</comment>
<keyword evidence="6 7" id="KW-0472">Membrane</keyword>
<feature type="transmembrane region" description="Helical" evidence="7">
    <location>
        <begin position="424"/>
        <end position="447"/>
    </location>
</feature>
<dbReference type="InterPro" id="IPR004841">
    <property type="entry name" value="AA-permease/SLC12A_dom"/>
</dbReference>
<reference evidence="9 10" key="1">
    <citation type="journal article" date="2020" name="Genomics">
        <title>Complete, high-quality genomes from long-read metagenomic sequencing of two wolf lichen thalli reveals enigmatic genome architecture.</title>
        <authorList>
            <person name="McKenzie S.K."/>
            <person name="Walston R.F."/>
            <person name="Allen J.L."/>
        </authorList>
    </citation>
    <scope>NUCLEOTIDE SEQUENCE [LARGE SCALE GENOMIC DNA]</scope>
    <source>
        <strain evidence="9">WasteWater2</strain>
    </source>
</reference>
<dbReference type="InterPro" id="IPR004840">
    <property type="entry name" value="Amino_acid_permease_CS"/>
</dbReference>
<sequence length="566" mass="62263">MFWSKNSDAVEEMELDAELQDTHHDGNIGTQVPVEGSGVRPRGRILYTFQTHRGLKSRHIQLIALGGSIGTGLFVGTGTTLSLAGPAPLFMSFIVISVIVWIVVQSLAEMTTYLPVEGASVPFYVHRFFEPSLAFAAGWNYFYSYAMLVAAEISAASVVIDYWDNPVPVAAWITIILITVVLLNVFAVRIYGESEFWFASIKIIAILGLIILGIVLFFGGGPNHDRLGFRYWNDPGAFNSYPKPGLGNTGKFLAFWTSLIRSGFAFILSPETITIAAGESEAPRRNIPKASKRFIYRLIVFYILGTLVVSVIIASNDADLLQAVSSGTTNAGASPFVIGIKRAGIQGLDHVVNAVIITSAWSAANSFLYAGSRSLFSLAMTGQAPKIFTKCCNGVPYVAVFATAALGSLAYLSVSSGSATVFAWFLNLTTIGGYVAWVVMFMTYLRFRKALAYNGILSSIPFKSPWQPYTSYFAMIMLILLCLTNGFQVFFPSNFSAASFLAAYITLPLFFTLYLGHKLWARTPWIRSIETVDVWSGKEEADRQEEEDMGPSIPRNLLERIWFWIV</sequence>
<evidence type="ECO:0000259" key="8">
    <source>
        <dbReference type="Pfam" id="PF00324"/>
    </source>
</evidence>
<dbReference type="Pfam" id="PF00324">
    <property type="entry name" value="AA_permease"/>
    <property type="match status" value="1"/>
</dbReference>
<evidence type="ECO:0000313" key="9">
    <source>
        <dbReference type="EMBL" id="KAF6231022.1"/>
    </source>
</evidence>
<organism evidence="9 10">
    <name type="scientific">Letharia columbiana</name>
    <dbReference type="NCBI Taxonomy" id="112416"/>
    <lineage>
        <taxon>Eukaryota</taxon>
        <taxon>Fungi</taxon>
        <taxon>Dikarya</taxon>
        <taxon>Ascomycota</taxon>
        <taxon>Pezizomycotina</taxon>
        <taxon>Lecanoromycetes</taxon>
        <taxon>OSLEUM clade</taxon>
        <taxon>Lecanoromycetidae</taxon>
        <taxon>Lecanorales</taxon>
        <taxon>Lecanorineae</taxon>
        <taxon>Parmeliaceae</taxon>
        <taxon>Letharia</taxon>
    </lineage>
</organism>
<keyword evidence="4" id="KW-0029">Amino-acid transport</keyword>
<feature type="transmembrane region" description="Helical" evidence="7">
    <location>
        <begin position="203"/>
        <end position="221"/>
    </location>
</feature>
<dbReference type="PIRSF" id="PIRSF006060">
    <property type="entry name" value="AA_transporter"/>
    <property type="match status" value="1"/>
</dbReference>
<dbReference type="InterPro" id="IPR050524">
    <property type="entry name" value="APC_YAT"/>
</dbReference>
<keyword evidence="10" id="KW-1185">Reference proteome</keyword>
<dbReference type="Proteomes" id="UP000578531">
    <property type="component" value="Unassembled WGS sequence"/>
</dbReference>
<feature type="domain" description="Amino acid permease/ SLC12A" evidence="8">
    <location>
        <begin position="59"/>
        <end position="524"/>
    </location>
</feature>
<dbReference type="EMBL" id="JACCJC010000061">
    <property type="protein sequence ID" value="KAF6231022.1"/>
    <property type="molecule type" value="Genomic_DNA"/>
</dbReference>
<evidence type="ECO:0000256" key="7">
    <source>
        <dbReference type="SAM" id="Phobius"/>
    </source>
</evidence>
<dbReference type="GeneID" id="59292368"/>
<keyword evidence="2" id="KW-0813">Transport</keyword>
<protein>
    <recommendedName>
        <fullName evidence="8">Amino acid permease/ SLC12A domain-containing protein</fullName>
    </recommendedName>
</protein>
<proteinExistence type="predicted"/>
<evidence type="ECO:0000256" key="2">
    <source>
        <dbReference type="ARBA" id="ARBA00022448"/>
    </source>
</evidence>
<comment type="caution">
    <text evidence="9">The sequence shown here is derived from an EMBL/GenBank/DDBJ whole genome shotgun (WGS) entry which is preliminary data.</text>
</comment>
<feature type="transmembrane region" description="Helical" evidence="7">
    <location>
        <begin position="294"/>
        <end position="314"/>
    </location>
</feature>
<feature type="transmembrane region" description="Helical" evidence="7">
    <location>
        <begin position="468"/>
        <end position="491"/>
    </location>
</feature>
<keyword evidence="3 7" id="KW-0812">Transmembrane</keyword>
<accession>A0A8H6FM15</accession>
<evidence type="ECO:0000256" key="5">
    <source>
        <dbReference type="ARBA" id="ARBA00022989"/>
    </source>
</evidence>
<evidence type="ECO:0000256" key="1">
    <source>
        <dbReference type="ARBA" id="ARBA00004141"/>
    </source>
</evidence>
<dbReference type="GO" id="GO:0015171">
    <property type="term" value="F:amino acid transmembrane transporter activity"/>
    <property type="evidence" value="ECO:0007669"/>
    <property type="project" value="TreeGrafter"/>
</dbReference>
<feature type="transmembrane region" description="Helical" evidence="7">
    <location>
        <begin position="391"/>
        <end position="412"/>
    </location>
</feature>
<dbReference type="PANTHER" id="PTHR43341">
    <property type="entry name" value="AMINO ACID PERMEASE"/>
    <property type="match status" value="1"/>
</dbReference>
<dbReference type="PROSITE" id="PS00218">
    <property type="entry name" value="AMINO_ACID_PERMEASE_1"/>
    <property type="match status" value="1"/>
</dbReference>
<feature type="transmembrane region" description="Helical" evidence="7">
    <location>
        <begin position="142"/>
        <end position="163"/>
    </location>
</feature>
<dbReference type="GO" id="GO:0016020">
    <property type="term" value="C:membrane"/>
    <property type="evidence" value="ECO:0007669"/>
    <property type="project" value="UniProtKB-SubCell"/>
</dbReference>
<evidence type="ECO:0000256" key="6">
    <source>
        <dbReference type="ARBA" id="ARBA00023136"/>
    </source>
</evidence>
<dbReference type="OrthoDB" id="3900342at2759"/>
<feature type="transmembrane region" description="Helical" evidence="7">
    <location>
        <begin position="253"/>
        <end position="273"/>
    </location>
</feature>
<keyword evidence="5 7" id="KW-1133">Transmembrane helix</keyword>
<feature type="transmembrane region" description="Helical" evidence="7">
    <location>
        <begin position="497"/>
        <end position="516"/>
    </location>
</feature>
<dbReference type="PANTHER" id="PTHR43341:SF36">
    <property type="entry name" value="PROLINE-SPECIFIC PERMEASE"/>
    <property type="match status" value="1"/>
</dbReference>
<name>A0A8H6FM15_9LECA</name>
<dbReference type="RefSeq" id="XP_037160455.1">
    <property type="nucleotide sequence ID" value="XM_037312607.1"/>
</dbReference>
<dbReference type="FunFam" id="1.20.1740.10:FF:000006">
    <property type="entry name" value="General amino acid permease"/>
    <property type="match status" value="1"/>
</dbReference>
<evidence type="ECO:0000313" key="10">
    <source>
        <dbReference type="Proteomes" id="UP000578531"/>
    </source>
</evidence>
<feature type="transmembrane region" description="Helical" evidence="7">
    <location>
        <begin position="351"/>
        <end position="370"/>
    </location>
</feature>
<feature type="transmembrane region" description="Helical" evidence="7">
    <location>
        <begin position="169"/>
        <end position="191"/>
    </location>
</feature>
<gene>
    <name evidence="9" type="ORF">HO173_010722</name>
</gene>
<evidence type="ECO:0000256" key="4">
    <source>
        <dbReference type="ARBA" id="ARBA00022970"/>
    </source>
</evidence>
<feature type="transmembrane region" description="Helical" evidence="7">
    <location>
        <begin position="62"/>
        <end position="81"/>
    </location>
</feature>
<dbReference type="AlphaFoldDB" id="A0A8H6FM15"/>
<evidence type="ECO:0000256" key="3">
    <source>
        <dbReference type="ARBA" id="ARBA00022692"/>
    </source>
</evidence>
<dbReference type="Gene3D" id="1.20.1740.10">
    <property type="entry name" value="Amino acid/polyamine transporter I"/>
    <property type="match status" value="1"/>
</dbReference>